<dbReference type="PANTHER" id="PTHR10259:SF11">
    <property type="entry name" value="THIOPURINE S-METHYLTRANSFERASE"/>
    <property type="match status" value="1"/>
</dbReference>
<organism evidence="5 6">
    <name type="scientific">Muntiacus reevesi</name>
    <name type="common">Reeves' muntjac</name>
    <name type="synonym">Cervus reevesi</name>
    <dbReference type="NCBI Taxonomy" id="9886"/>
    <lineage>
        <taxon>Eukaryota</taxon>
        <taxon>Metazoa</taxon>
        <taxon>Chordata</taxon>
        <taxon>Craniata</taxon>
        <taxon>Vertebrata</taxon>
        <taxon>Euteleostomi</taxon>
        <taxon>Mammalia</taxon>
        <taxon>Eutheria</taxon>
        <taxon>Laurasiatheria</taxon>
        <taxon>Artiodactyla</taxon>
        <taxon>Ruminantia</taxon>
        <taxon>Pecora</taxon>
        <taxon>Cervidae</taxon>
        <taxon>Muntiacinae</taxon>
        <taxon>Muntiacus</taxon>
    </lineage>
</organism>
<dbReference type="GO" id="GO:0008119">
    <property type="term" value="F:thiopurine S-methyltransferase activity"/>
    <property type="evidence" value="ECO:0007669"/>
    <property type="project" value="TreeGrafter"/>
</dbReference>
<reference evidence="5 6" key="1">
    <citation type="submission" date="2019-06" db="EMBL/GenBank/DDBJ databases">
        <title>Discovery of a novel chromosome fission-fusion reversal in muntjac.</title>
        <authorList>
            <person name="Mudd A.B."/>
            <person name="Bredeson J.V."/>
            <person name="Baum R."/>
            <person name="Hockemeyer D."/>
            <person name="Rokhsar D.S."/>
        </authorList>
    </citation>
    <scope>NUCLEOTIDE SEQUENCE [LARGE SCALE GENOMIC DNA]</scope>
    <source>
        <strain evidence="5">UCam_UCB_Mr</strain>
        <tissue evidence="5">Fibroblast cell line</tissue>
    </source>
</reference>
<keyword evidence="1" id="KW-0489">Methyltransferase</keyword>
<keyword evidence="4" id="KW-1133">Transmembrane helix</keyword>
<dbReference type="GO" id="GO:0032259">
    <property type="term" value="P:methylation"/>
    <property type="evidence" value="ECO:0007669"/>
    <property type="project" value="UniProtKB-KW"/>
</dbReference>
<dbReference type="InterPro" id="IPR029063">
    <property type="entry name" value="SAM-dependent_MTases_sf"/>
</dbReference>
<evidence type="ECO:0000256" key="4">
    <source>
        <dbReference type="SAM" id="Phobius"/>
    </source>
</evidence>
<evidence type="ECO:0000313" key="6">
    <source>
        <dbReference type="Proteomes" id="UP000326062"/>
    </source>
</evidence>
<keyword evidence="2" id="KW-0808">Transferase</keyword>
<dbReference type="PROSITE" id="PS51585">
    <property type="entry name" value="SAM_MT_TPMT"/>
    <property type="match status" value="1"/>
</dbReference>
<accession>A0A5N3W0J3</accession>
<proteinExistence type="predicted"/>
<dbReference type="EMBL" id="VCEB01000022">
    <property type="protein sequence ID" value="KAB0355079.1"/>
    <property type="molecule type" value="Genomic_DNA"/>
</dbReference>
<name>A0A5N3W0J3_MUNRE</name>
<sequence>MGDTRAVLDSEEYPNTEVQKNRVLTLEEWQEKWVDHKIGFHQEQGHQLLKKYLDTFLKGEKALRVFFPLCGKAVEMKWFADRGHSVVGVEISELGIREFFMEQNLSYSEEPVMEIPGAKIFKPGSGVGKLPGERCEGFRCCRLTAPRQVFYLLGKFFMICMSFMFNYIFFPYYLCSVLSPLFLFFFHSVKCDPSYALSNPDVIHRRMWVWHINTELFKKVCIPRRRMLVSPRTPCRTRLTHHFMGTASSFFLKMRIRKLRSEGFCPEVCLGLVLSHARKSDQLRPARVLGEFMSWMLKEEVTDSRAYYIPGSVLSTFCV</sequence>
<comment type="caution">
    <text evidence="5">The sequence shown here is derived from an EMBL/GenBank/DDBJ whole genome shotgun (WGS) entry which is preliminary data.</text>
</comment>
<keyword evidence="6" id="KW-1185">Reference proteome</keyword>
<dbReference type="InterPro" id="IPR008854">
    <property type="entry name" value="TPMT"/>
</dbReference>
<evidence type="ECO:0000313" key="5">
    <source>
        <dbReference type="EMBL" id="KAB0355079.1"/>
    </source>
</evidence>
<feature type="transmembrane region" description="Helical" evidence="4">
    <location>
        <begin position="149"/>
        <end position="174"/>
    </location>
</feature>
<dbReference type="Gene3D" id="3.40.50.150">
    <property type="entry name" value="Vaccinia Virus protein VP39"/>
    <property type="match status" value="1"/>
</dbReference>
<dbReference type="PANTHER" id="PTHR10259">
    <property type="entry name" value="THIOPURINE S-METHYLTRANSFERASE"/>
    <property type="match status" value="1"/>
</dbReference>
<evidence type="ECO:0000256" key="1">
    <source>
        <dbReference type="ARBA" id="ARBA00022603"/>
    </source>
</evidence>
<keyword evidence="4" id="KW-0472">Membrane</keyword>
<keyword evidence="4" id="KW-0812">Transmembrane</keyword>
<evidence type="ECO:0008006" key="7">
    <source>
        <dbReference type="Google" id="ProtNLM"/>
    </source>
</evidence>
<protein>
    <recommendedName>
        <fullName evidence="7">Thiopurine S-methyltransferase</fullName>
    </recommendedName>
</protein>
<evidence type="ECO:0000256" key="2">
    <source>
        <dbReference type="ARBA" id="ARBA00022679"/>
    </source>
</evidence>
<evidence type="ECO:0000256" key="3">
    <source>
        <dbReference type="ARBA" id="ARBA00022691"/>
    </source>
</evidence>
<dbReference type="Proteomes" id="UP000326062">
    <property type="component" value="Chromosome 22"/>
</dbReference>
<keyword evidence="3" id="KW-0949">S-adenosyl-L-methionine</keyword>
<gene>
    <name evidence="5" type="ORF">FD755_022538</name>
</gene>
<dbReference type="AlphaFoldDB" id="A0A5N3W0J3"/>
<dbReference type="Pfam" id="PF05724">
    <property type="entry name" value="TPMT"/>
    <property type="match status" value="1"/>
</dbReference>
<dbReference type="SUPFAM" id="SSF53335">
    <property type="entry name" value="S-adenosyl-L-methionine-dependent methyltransferases"/>
    <property type="match status" value="1"/>
</dbReference>